<evidence type="ECO:0000256" key="1">
    <source>
        <dbReference type="SAM" id="MobiDB-lite"/>
    </source>
</evidence>
<accession>A0A8S5QR32</accession>
<organism evidence="2">
    <name type="scientific">Siphoviridae sp. ct6oU4</name>
    <dbReference type="NCBI Taxonomy" id="2826299"/>
    <lineage>
        <taxon>Viruses</taxon>
        <taxon>Duplodnaviria</taxon>
        <taxon>Heunggongvirae</taxon>
        <taxon>Uroviricota</taxon>
        <taxon>Caudoviricetes</taxon>
    </lineage>
</organism>
<dbReference type="EMBL" id="BK015709">
    <property type="protein sequence ID" value="DAE21181.1"/>
    <property type="molecule type" value="Genomic_DNA"/>
</dbReference>
<reference evidence="2" key="1">
    <citation type="journal article" date="2021" name="Proc. Natl. Acad. Sci. U.S.A.">
        <title>A Catalog of Tens of Thousands of Viruses from Human Metagenomes Reveals Hidden Associations with Chronic Diseases.</title>
        <authorList>
            <person name="Tisza M.J."/>
            <person name="Buck C.B."/>
        </authorList>
    </citation>
    <scope>NUCLEOTIDE SEQUENCE</scope>
    <source>
        <strain evidence="2">Ct6oU4</strain>
    </source>
</reference>
<evidence type="ECO:0000313" key="2">
    <source>
        <dbReference type="EMBL" id="DAE21181.1"/>
    </source>
</evidence>
<proteinExistence type="predicted"/>
<name>A0A8S5QR32_9CAUD</name>
<sequence>MRPSPVFPSNLPRTSVRGLRNTGRAGRSS</sequence>
<feature type="region of interest" description="Disordered" evidence="1">
    <location>
        <begin position="1"/>
        <end position="29"/>
    </location>
</feature>
<protein>
    <submittedName>
        <fullName evidence="2">Uncharacterized protein</fullName>
    </submittedName>
</protein>